<keyword evidence="2" id="KW-0732">Signal</keyword>
<protein>
    <submittedName>
        <fullName evidence="3">Uncharacterized protein</fullName>
    </submittedName>
</protein>
<dbReference type="KEGG" id="luo:HHL09_10480"/>
<dbReference type="EMBL" id="CP051774">
    <property type="protein sequence ID" value="QJE96193.1"/>
    <property type="molecule type" value="Genomic_DNA"/>
</dbReference>
<proteinExistence type="predicted"/>
<evidence type="ECO:0000313" key="4">
    <source>
        <dbReference type="Proteomes" id="UP000501812"/>
    </source>
</evidence>
<evidence type="ECO:0000256" key="1">
    <source>
        <dbReference type="SAM" id="MobiDB-lite"/>
    </source>
</evidence>
<gene>
    <name evidence="3" type="ORF">HHL09_10480</name>
</gene>
<evidence type="ECO:0000256" key="2">
    <source>
        <dbReference type="SAM" id="SignalP"/>
    </source>
</evidence>
<dbReference type="RefSeq" id="WP_169454594.1">
    <property type="nucleotide sequence ID" value="NZ_CP051774.1"/>
</dbReference>
<feature type="region of interest" description="Disordered" evidence="1">
    <location>
        <begin position="57"/>
        <end position="89"/>
    </location>
</feature>
<feature type="chain" id="PRO_5032573215" evidence="2">
    <location>
        <begin position="20"/>
        <end position="475"/>
    </location>
</feature>
<name>A0A858RJG3_9BACT</name>
<organism evidence="3 4">
    <name type="scientific">Luteolibacter luteus</name>
    <dbReference type="NCBI Taxonomy" id="2728835"/>
    <lineage>
        <taxon>Bacteria</taxon>
        <taxon>Pseudomonadati</taxon>
        <taxon>Verrucomicrobiota</taxon>
        <taxon>Verrucomicrobiia</taxon>
        <taxon>Verrucomicrobiales</taxon>
        <taxon>Verrucomicrobiaceae</taxon>
        <taxon>Luteolibacter</taxon>
    </lineage>
</organism>
<feature type="signal peptide" evidence="2">
    <location>
        <begin position="1"/>
        <end position="19"/>
    </location>
</feature>
<keyword evidence="4" id="KW-1185">Reference proteome</keyword>
<reference evidence="3 4" key="1">
    <citation type="submission" date="2020-04" db="EMBL/GenBank/DDBJ databases">
        <title>Luteolibacter sp. G-1-1-1 isolated from soil.</title>
        <authorList>
            <person name="Dahal R.H."/>
        </authorList>
    </citation>
    <scope>NUCLEOTIDE SEQUENCE [LARGE SCALE GENOMIC DNA]</scope>
    <source>
        <strain evidence="3 4">G-1-1-1</strain>
    </source>
</reference>
<evidence type="ECO:0000313" key="3">
    <source>
        <dbReference type="EMBL" id="QJE96193.1"/>
    </source>
</evidence>
<sequence>MLPRVLRFAPLLLSATLGAGLWAVTHQEEKHGAALSGTREVSYAARREFVRETVRERLKEAPQAREPSYIEEPRSLTPRERGSERRAARKEQLAGFGEDLLKLRSLAEKLRNVPDLKSEVSRNLEDSAPDMRTLAAIFLEWHRRNPVEAFDEMAKFPDVLEWVIESGVTRILPAEEVAAQLKHPERSSTFGDNMLLHHARLLAMSDSLRDLQDLFLKIDSGQQRLLVSGFRDYWQPADAAEAVGFLMVEADPQLRRGILENLASEDNDGEVWSEEFSSALMSRDLGDFEKLRPALLASISASTEVTPPRESSLGIPQPDLGEILEDALVEERDYPELLRRGEIDASTLHSRILVRVPGAESEQEAFVIALFKAIAPHHPEAALEWAASKLPKDKFLRASTEVILRSEDPRCSRLAFLMEHLPMDPSTDFGEIGLDERFKDWLRSAPAEAEDALSRLPADSVLKAVVPSGATREER</sequence>
<accession>A0A858RJG3</accession>
<feature type="compositionally biased region" description="Basic and acidic residues" evidence="1">
    <location>
        <begin position="71"/>
        <end position="89"/>
    </location>
</feature>
<dbReference type="Proteomes" id="UP000501812">
    <property type="component" value="Chromosome"/>
</dbReference>
<dbReference type="AlphaFoldDB" id="A0A858RJG3"/>